<reference evidence="1 2" key="1">
    <citation type="journal article" date="2021" name="Commun. Biol.">
        <title>The genome of Shorea leprosula (Dipterocarpaceae) highlights the ecological relevance of drought in aseasonal tropical rainforests.</title>
        <authorList>
            <person name="Ng K.K.S."/>
            <person name="Kobayashi M.J."/>
            <person name="Fawcett J.A."/>
            <person name="Hatakeyama M."/>
            <person name="Paape T."/>
            <person name="Ng C.H."/>
            <person name="Ang C.C."/>
            <person name="Tnah L.H."/>
            <person name="Lee C.T."/>
            <person name="Nishiyama T."/>
            <person name="Sese J."/>
            <person name="O'Brien M.J."/>
            <person name="Copetti D."/>
            <person name="Mohd Noor M.I."/>
            <person name="Ong R.C."/>
            <person name="Putra M."/>
            <person name="Sireger I.Z."/>
            <person name="Indrioko S."/>
            <person name="Kosugi Y."/>
            <person name="Izuno A."/>
            <person name="Isagi Y."/>
            <person name="Lee S.L."/>
            <person name="Shimizu K.K."/>
        </authorList>
    </citation>
    <scope>NUCLEOTIDE SEQUENCE [LARGE SCALE GENOMIC DNA]</scope>
    <source>
        <strain evidence="1">214</strain>
    </source>
</reference>
<evidence type="ECO:0000313" key="1">
    <source>
        <dbReference type="EMBL" id="GKV24055.1"/>
    </source>
</evidence>
<proteinExistence type="predicted"/>
<dbReference type="Proteomes" id="UP001054252">
    <property type="component" value="Unassembled WGS sequence"/>
</dbReference>
<sequence length="44" mass="5379">MTEFIGLSLSMWNVGLYHEQWQHFFFYIQFLAADWDEKSIQSFS</sequence>
<gene>
    <name evidence="1" type="ORF">SLEP1_g33717</name>
</gene>
<protein>
    <submittedName>
        <fullName evidence="1">Uncharacterized protein</fullName>
    </submittedName>
</protein>
<evidence type="ECO:0000313" key="2">
    <source>
        <dbReference type="Proteomes" id="UP001054252"/>
    </source>
</evidence>
<organism evidence="1 2">
    <name type="scientific">Rubroshorea leprosula</name>
    <dbReference type="NCBI Taxonomy" id="152421"/>
    <lineage>
        <taxon>Eukaryota</taxon>
        <taxon>Viridiplantae</taxon>
        <taxon>Streptophyta</taxon>
        <taxon>Embryophyta</taxon>
        <taxon>Tracheophyta</taxon>
        <taxon>Spermatophyta</taxon>
        <taxon>Magnoliopsida</taxon>
        <taxon>eudicotyledons</taxon>
        <taxon>Gunneridae</taxon>
        <taxon>Pentapetalae</taxon>
        <taxon>rosids</taxon>
        <taxon>malvids</taxon>
        <taxon>Malvales</taxon>
        <taxon>Dipterocarpaceae</taxon>
        <taxon>Rubroshorea</taxon>
    </lineage>
</organism>
<keyword evidence="2" id="KW-1185">Reference proteome</keyword>
<accession>A0AAV5KHJ1</accession>
<comment type="caution">
    <text evidence="1">The sequence shown here is derived from an EMBL/GenBank/DDBJ whole genome shotgun (WGS) entry which is preliminary data.</text>
</comment>
<dbReference type="AlphaFoldDB" id="A0AAV5KHJ1"/>
<dbReference type="EMBL" id="BPVZ01000064">
    <property type="protein sequence ID" value="GKV24055.1"/>
    <property type="molecule type" value="Genomic_DNA"/>
</dbReference>
<name>A0AAV5KHJ1_9ROSI</name>